<comment type="caution">
    <text evidence="2">The sequence shown here is derived from an EMBL/GenBank/DDBJ whole genome shotgun (WGS) entry which is preliminary data.</text>
</comment>
<sequence>MNHKKAKRKADDVRRKDMKHMAEDAPDSNAVKWFRRPVAYQAGKMVQEQAEQMEHKTAAEYLAEKYDIKERVNVGGQEDA</sequence>
<name>A0A3E2WMQ3_9FIRM</name>
<evidence type="ECO:0000313" key="2">
    <source>
        <dbReference type="EMBL" id="RGC28368.1"/>
    </source>
</evidence>
<reference evidence="2 3" key="1">
    <citation type="submission" date="2018-08" db="EMBL/GenBank/DDBJ databases">
        <title>A genome reference for cultivated species of the human gut microbiota.</title>
        <authorList>
            <person name="Zou Y."/>
            <person name="Xue W."/>
            <person name="Luo G."/>
        </authorList>
    </citation>
    <scope>NUCLEOTIDE SEQUENCE [LARGE SCALE GENOMIC DNA]</scope>
    <source>
        <strain evidence="2 3">AF19-21</strain>
    </source>
</reference>
<dbReference type="AlphaFoldDB" id="A0A3E2WMQ3"/>
<protein>
    <submittedName>
        <fullName evidence="2">Uncharacterized protein</fullName>
    </submittedName>
</protein>
<proteinExistence type="predicted"/>
<gene>
    <name evidence="2" type="ORF">DWX41_16725</name>
</gene>
<accession>A0A3E2WMQ3</accession>
<dbReference type="GeneID" id="93336388"/>
<feature type="compositionally biased region" description="Basic and acidic residues" evidence="1">
    <location>
        <begin position="9"/>
        <end position="23"/>
    </location>
</feature>
<evidence type="ECO:0000256" key="1">
    <source>
        <dbReference type="SAM" id="MobiDB-lite"/>
    </source>
</evidence>
<dbReference type="Proteomes" id="UP000261111">
    <property type="component" value="Unassembled WGS sequence"/>
</dbReference>
<dbReference type="RefSeq" id="WP_117441130.1">
    <property type="nucleotide sequence ID" value="NZ_QVIA01000020.1"/>
</dbReference>
<organism evidence="2 3">
    <name type="scientific">Hungatella hathewayi</name>
    <dbReference type="NCBI Taxonomy" id="154046"/>
    <lineage>
        <taxon>Bacteria</taxon>
        <taxon>Bacillati</taxon>
        <taxon>Bacillota</taxon>
        <taxon>Clostridia</taxon>
        <taxon>Lachnospirales</taxon>
        <taxon>Lachnospiraceae</taxon>
        <taxon>Hungatella</taxon>
    </lineage>
</organism>
<dbReference type="EMBL" id="QVIA01000020">
    <property type="protein sequence ID" value="RGC28368.1"/>
    <property type="molecule type" value="Genomic_DNA"/>
</dbReference>
<feature type="region of interest" description="Disordered" evidence="1">
    <location>
        <begin position="1"/>
        <end position="25"/>
    </location>
</feature>
<evidence type="ECO:0000313" key="3">
    <source>
        <dbReference type="Proteomes" id="UP000261111"/>
    </source>
</evidence>